<reference evidence="1" key="1">
    <citation type="submission" date="2014-09" db="EMBL/GenBank/DDBJ databases">
        <authorList>
            <person name="Magalhaes I.L.F."/>
            <person name="Oliveira U."/>
            <person name="Santos F.R."/>
            <person name="Vidigal T.H.D.A."/>
            <person name="Brescovit A.D."/>
            <person name="Santos A.J."/>
        </authorList>
    </citation>
    <scope>NUCLEOTIDE SEQUENCE</scope>
    <source>
        <tissue evidence="1">Shoot tissue taken approximately 20 cm above the soil surface</tissue>
    </source>
</reference>
<accession>A0A0A9FRN3</accession>
<dbReference type="EMBL" id="GBRH01186943">
    <property type="protein sequence ID" value="JAE10953.1"/>
    <property type="molecule type" value="Transcribed_RNA"/>
</dbReference>
<proteinExistence type="predicted"/>
<evidence type="ECO:0000313" key="1">
    <source>
        <dbReference type="EMBL" id="JAE10953.1"/>
    </source>
</evidence>
<dbReference type="AlphaFoldDB" id="A0A0A9FRN3"/>
<protein>
    <submittedName>
        <fullName evidence="1">Uncharacterized protein</fullName>
    </submittedName>
</protein>
<sequence>MCKKDGSAEVFYHYSLAAYKDFQNQPFNQAT</sequence>
<organism evidence="1">
    <name type="scientific">Arundo donax</name>
    <name type="common">Giant reed</name>
    <name type="synonym">Donax arundinaceus</name>
    <dbReference type="NCBI Taxonomy" id="35708"/>
    <lineage>
        <taxon>Eukaryota</taxon>
        <taxon>Viridiplantae</taxon>
        <taxon>Streptophyta</taxon>
        <taxon>Embryophyta</taxon>
        <taxon>Tracheophyta</taxon>
        <taxon>Spermatophyta</taxon>
        <taxon>Magnoliopsida</taxon>
        <taxon>Liliopsida</taxon>
        <taxon>Poales</taxon>
        <taxon>Poaceae</taxon>
        <taxon>PACMAD clade</taxon>
        <taxon>Arundinoideae</taxon>
        <taxon>Arundineae</taxon>
        <taxon>Arundo</taxon>
    </lineage>
</organism>
<reference evidence="1" key="2">
    <citation type="journal article" date="2015" name="Data Brief">
        <title>Shoot transcriptome of the giant reed, Arundo donax.</title>
        <authorList>
            <person name="Barrero R.A."/>
            <person name="Guerrero F.D."/>
            <person name="Moolhuijzen P."/>
            <person name="Goolsby J.A."/>
            <person name="Tidwell J."/>
            <person name="Bellgard S.E."/>
            <person name="Bellgard M.I."/>
        </authorList>
    </citation>
    <scope>NUCLEOTIDE SEQUENCE</scope>
    <source>
        <tissue evidence="1">Shoot tissue taken approximately 20 cm above the soil surface</tissue>
    </source>
</reference>
<name>A0A0A9FRN3_ARUDO</name>